<feature type="site" description="Transition state stabilizer" evidence="9">
    <location>
        <position position="52"/>
    </location>
</feature>
<dbReference type="EC" id="2.7.2.8" evidence="9"/>
<comment type="subcellular location">
    <subcellularLocation>
        <location evidence="9">Cytoplasm</location>
    </subcellularLocation>
</comment>
<evidence type="ECO:0000313" key="11">
    <source>
        <dbReference type="EMBL" id="AHX04439.1"/>
    </source>
</evidence>
<dbReference type="KEGG" id="ehh:EHF_0533"/>
<keyword evidence="3 9" id="KW-0028">Amino-acid biosynthesis</keyword>
<dbReference type="InterPro" id="IPR036393">
    <property type="entry name" value="AceGlu_kinase-like_sf"/>
</dbReference>
<dbReference type="RefSeq" id="WP_044194785.1">
    <property type="nucleotide sequence ID" value="NZ_CP007474.1"/>
</dbReference>
<evidence type="ECO:0000256" key="6">
    <source>
        <dbReference type="ARBA" id="ARBA00022777"/>
    </source>
</evidence>
<keyword evidence="12" id="KW-1185">Reference proteome</keyword>
<protein>
    <recommendedName>
        <fullName evidence="9">Acetylglutamate kinase</fullName>
        <ecNumber evidence="9">2.7.2.8</ecNumber>
    </recommendedName>
    <alternativeName>
        <fullName evidence="9">N-acetyl-L-glutamate 5-phosphotransferase</fullName>
    </alternativeName>
    <alternativeName>
        <fullName evidence="9">NAG kinase</fullName>
        <shortName evidence="9">NAGK</shortName>
    </alternativeName>
</protein>
<dbReference type="NCBIfam" id="TIGR00761">
    <property type="entry name" value="argB"/>
    <property type="match status" value="1"/>
</dbReference>
<dbReference type="AlphaFoldDB" id="X5H0W6"/>
<comment type="catalytic activity">
    <reaction evidence="8 9">
        <text>N-acetyl-L-glutamate + ATP = N-acetyl-L-glutamyl 5-phosphate + ADP</text>
        <dbReference type="Rhea" id="RHEA:14629"/>
        <dbReference type="ChEBI" id="CHEBI:30616"/>
        <dbReference type="ChEBI" id="CHEBI:44337"/>
        <dbReference type="ChEBI" id="CHEBI:57936"/>
        <dbReference type="ChEBI" id="CHEBI:456216"/>
        <dbReference type="EC" id="2.7.2.8"/>
    </reaction>
</comment>
<dbReference type="InterPro" id="IPR001048">
    <property type="entry name" value="Asp/Glu/Uridylate_kinase"/>
</dbReference>
<proteinExistence type="inferred from homology"/>
<dbReference type="GO" id="GO:0005524">
    <property type="term" value="F:ATP binding"/>
    <property type="evidence" value="ECO:0007669"/>
    <property type="project" value="UniProtKB-UniRule"/>
</dbReference>
<dbReference type="PANTHER" id="PTHR23342:SF0">
    <property type="entry name" value="N-ACETYLGLUTAMATE SYNTHASE, MITOCHONDRIAL"/>
    <property type="match status" value="1"/>
</dbReference>
<dbReference type="PIRSF" id="PIRSF000728">
    <property type="entry name" value="NAGK"/>
    <property type="match status" value="1"/>
</dbReference>
<dbReference type="UniPathway" id="UPA00068">
    <property type="reaction ID" value="UER00107"/>
</dbReference>
<evidence type="ECO:0000256" key="5">
    <source>
        <dbReference type="ARBA" id="ARBA00022741"/>
    </source>
</evidence>
<dbReference type="STRING" id="391036.EHF_0533"/>
<dbReference type="HOGENOM" id="CLU_053680_0_0_5"/>
<evidence type="ECO:0000256" key="9">
    <source>
        <dbReference type="HAMAP-Rule" id="MF_00082"/>
    </source>
</evidence>
<dbReference type="InterPro" id="IPR041727">
    <property type="entry name" value="NAGK-C"/>
</dbReference>
<dbReference type="EMBL" id="CP007474">
    <property type="protein sequence ID" value="AHX04439.1"/>
    <property type="molecule type" value="Genomic_DNA"/>
</dbReference>
<comment type="function">
    <text evidence="9">Catalyzes the ATP-dependent phosphorylation of N-acetyl-L-glutamate.</text>
</comment>
<evidence type="ECO:0000256" key="3">
    <source>
        <dbReference type="ARBA" id="ARBA00022605"/>
    </source>
</evidence>
<evidence type="ECO:0000256" key="1">
    <source>
        <dbReference type="ARBA" id="ARBA00004828"/>
    </source>
</evidence>
<keyword evidence="5 9" id="KW-0547">Nucleotide-binding</keyword>
<dbReference type="eggNOG" id="COG0548">
    <property type="taxonomic scope" value="Bacteria"/>
</dbReference>
<feature type="domain" description="Aspartate/glutamate/uridylate kinase" evidence="10">
    <location>
        <begin position="48"/>
        <end position="294"/>
    </location>
</feature>
<dbReference type="InterPro" id="IPR004662">
    <property type="entry name" value="AcgluKinase_fam"/>
</dbReference>
<dbReference type="Gene3D" id="3.40.1160.10">
    <property type="entry name" value="Acetylglutamate kinase-like"/>
    <property type="match status" value="1"/>
</dbReference>
<dbReference type="GO" id="GO:0003991">
    <property type="term" value="F:acetylglutamate kinase activity"/>
    <property type="evidence" value="ECO:0007669"/>
    <property type="project" value="UniProtKB-UniRule"/>
</dbReference>
<keyword evidence="7 9" id="KW-0067">ATP-binding</keyword>
<evidence type="ECO:0000256" key="7">
    <source>
        <dbReference type="ARBA" id="ARBA00022840"/>
    </source>
</evidence>
<accession>X5H0W6</accession>
<evidence type="ECO:0000256" key="4">
    <source>
        <dbReference type="ARBA" id="ARBA00022679"/>
    </source>
</evidence>
<gene>
    <name evidence="9 11" type="primary">argB</name>
    <name evidence="11" type="ORF">EHF_0533</name>
</gene>
<keyword evidence="9" id="KW-0963">Cytoplasm</keyword>
<feature type="binding site" evidence="9">
    <location>
        <position position="109"/>
    </location>
    <ligand>
        <name>substrate</name>
    </ligand>
</feature>
<dbReference type="GO" id="GO:0005737">
    <property type="term" value="C:cytoplasm"/>
    <property type="evidence" value="ECO:0007669"/>
    <property type="project" value="UniProtKB-SubCell"/>
</dbReference>
<organism evidence="11 12">
    <name type="scientific">Ehrlichia japonica</name>
    <dbReference type="NCBI Taxonomy" id="391036"/>
    <lineage>
        <taxon>Bacteria</taxon>
        <taxon>Pseudomonadati</taxon>
        <taxon>Pseudomonadota</taxon>
        <taxon>Alphaproteobacteria</taxon>
        <taxon>Rickettsiales</taxon>
        <taxon>Anaplasmataceae</taxon>
        <taxon>Ehrlichia</taxon>
    </lineage>
</organism>
<dbReference type="CDD" id="cd04250">
    <property type="entry name" value="AAK_NAGK-C"/>
    <property type="match status" value="1"/>
</dbReference>
<feature type="binding site" evidence="9">
    <location>
        <begin position="87"/>
        <end position="88"/>
    </location>
    <ligand>
        <name>substrate</name>
    </ligand>
</feature>
<evidence type="ECO:0000256" key="8">
    <source>
        <dbReference type="ARBA" id="ARBA00048141"/>
    </source>
</evidence>
<dbReference type="InterPro" id="IPR037528">
    <property type="entry name" value="ArgB"/>
</dbReference>
<keyword evidence="2 9" id="KW-0055">Arginine biosynthesis</keyword>
<comment type="pathway">
    <text evidence="1 9">Amino-acid biosynthesis; L-arginine biosynthesis; N(2)-acetyl-L-ornithine from L-glutamate: step 2/4.</text>
</comment>
<feature type="site" description="Transition state stabilizer" evidence="9">
    <location>
        <position position="275"/>
    </location>
</feature>
<dbReference type="OrthoDB" id="9803155at2"/>
<dbReference type="SUPFAM" id="SSF53633">
    <property type="entry name" value="Carbamate kinase-like"/>
    <property type="match status" value="1"/>
</dbReference>
<keyword evidence="6 9" id="KW-0418">Kinase</keyword>
<reference evidence="11 12" key="1">
    <citation type="submission" date="2014-03" db="EMBL/GenBank/DDBJ databases">
        <title>Sequencing and Comparison of Genomes and Transcriptome Profiles of Human Ehrlichiosis Agents.</title>
        <authorList>
            <person name="Lin M."/>
            <person name="Daugherty S.C."/>
            <person name="Nagaraj S."/>
            <person name="Cheng Z."/>
            <person name="Xiong Q."/>
            <person name="Lin F.-Y."/>
            <person name="Sengamalay N."/>
            <person name="Ott S."/>
            <person name="Godinez A."/>
            <person name="Tallon L.J."/>
            <person name="Sadzewicz L."/>
            <person name="Fraser C.M."/>
            <person name="Dunning Hotopp J.C."/>
            <person name="Rikihisa Y."/>
        </authorList>
    </citation>
    <scope>NUCLEOTIDE SEQUENCE [LARGE SCALE GENOMIC DNA]</scope>
    <source>
        <strain evidence="11 12">HF</strain>
    </source>
</reference>
<dbReference type="GO" id="GO:0042450">
    <property type="term" value="P:L-arginine biosynthetic process via ornithine"/>
    <property type="evidence" value="ECO:0007669"/>
    <property type="project" value="UniProtKB-UniRule"/>
</dbReference>
<dbReference type="Proteomes" id="UP000023762">
    <property type="component" value="Chromosome"/>
</dbReference>
<dbReference type="PANTHER" id="PTHR23342">
    <property type="entry name" value="N-ACETYLGLUTAMATE SYNTHASE"/>
    <property type="match status" value="1"/>
</dbReference>
<evidence type="ECO:0000256" key="2">
    <source>
        <dbReference type="ARBA" id="ARBA00022571"/>
    </source>
</evidence>
<dbReference type="HAMAP" id="MF_00082">
    <property type="entry name" value="ArgB"/>
    <property type="match status" value="1"/>
</dbReference>
<comment type="similarity">
    <text evidence="9">Belongs to the acetylglutamate kinase family. ArgB subfamily.</text>
</comment>
<keyword evidence="4 9" id="KW-0808">Transferase</keyword>
<dbReference type="FunFam" id="3.40.1160.10:FF:000004">
    <property type="entry name" value="Acetylglutamate kinase"/>
    <property type="match status" value="1"/>
</dbReference>
<feature type="binding site" evidence="9">
    <location>
        <position position="215"/>
    </location>
    <ligand>
        <name>substrate</name>
    </ligand>
</feature>
<evidence type="ECO:0000259" key="10">
    <source>
        <dbReference type="Pfam" id="PF00696"/>
    </source>
</evidence>
<evidence type="ECO:0000313" key="12">
    <source>
        <dbReference type="Proteomes" id="UP000023762"/>
    </source>
</evidence>
<name>X5H0W6_9RICK</name>
<dbReference type="Pfam" id="PF00696">
    <property type="entry name" value="AA_kinase"/>
    <property type="match status" value="1"/>
</dbReference>
<sequence length="325" mass="35278">MKLHNVLKSNKEDVVPNIEQFGGNADWFNTAKVLSESLPYIQQFSGETFVIKYGGSAMKDRKLAESFAHDIVLLKQLGINPIVVHGGGNKINEFLEKINKKSTFVNGLRVTDIETLEIVEMVLCGLVNKDITQLINKAGGNAIGLCGKDANLIEAKKICYTYRENQSNNVEKILDMGFVGEPHEVNTDLLFFMEESDFIPVIAPVCSGENDLTYNVNADLVAGALANALAAAKLIILTNVPGVTDINGNLLSEISVSDAENLIEKGIVNAGMIPKLQTCIKVVKEGYGSAHIIDGRVPHVLLLELFTVHGTGTMVLSTEMHNLKG</sequence>